<evidence type="ECO:0000313" key="3">
    <source>
        <dbReference type="Proteomes" id="UP000675781"/>
    </source>
</evidence>
<reference evidence="2" key="1">
    <citation type="submission" date="2021-04" db="EMBL/GenBank/DDBJ databases">
        <title>Genome based classification of Actinospica acidithermotolerans sp. nov., an actinobacterium isolated from an Indonesian hot spring.</title>
        <authorList>
            <person name="Kusuma A.B."/>
            <person name="Putra K.E."/>
            <person name="Nafisah S."/>
            <person name="Loh J."/>
            <person name="Nouioui I."/>
            <person name="Goodfellow M."/>
        </authorList>
    </citation>
    <scope>NUCLEOTIDE SEQUENCE</scope>
    <source>
        <strain evidence="2">CSCA 57</strain>
    </source>
</reference>
<proteinExistence type="predicted"/>
<feature type="region of interest" description="Disordered" evidence="1">
    <location>
        <begin position="1"/>
        <end position="23"/>
    </location>
</feature>
<name>A0A941IV81_9ACTN</name>
<gene>
    <name evidence="2" type="ORF">KDL01_36130</name>
</gene>
<organism evidence="2 3">
    <name type="scientific">Actinospica durhamensis</name>
    <dbReference type="NCBI Taxonomy" id="1508375"/>
    <lineage>
        <taxon>Bacteria</taxon>
        <taxon>Bacillati</taxon>
        <taxon>Actinomycetota</taxon>
        <taxon>Actinomycetes</taxon>
        <taxon>Catenulisporales</taxon>
        <taxon>Actinospicaceae</taxon>
        <taxon>Actinospica</taxon>
    </lineage>
</organism>
<feature type="compositionally biased region" description="Basic and acidic residues" evidence="1">
    <location>
        <begin position="1"/>
        <end position="11"/>
    </location>
</feature>
<evidence type="ECO:0000313" key="2">
    <source>
        <dbReference type="EMBL" id="MBR7838753.1"/>
    </source>
</evidence>
<feature type="non-terminal residue" evidence="2">
    <location>
        <position position="1"/>
    </location>
</feature>
<keyword evidence="3" id="KW-1185">Reference proteome</keyword>
<sequence length="66" mass="7367">HAVRDPLDPNRPRALARPAESREARIGEGCKFRGRCPHAMDVCTQRPPELPVEGSPGHTARCWLLQ</sequence>
<dbReference type="EMBL" id="JAGSOG010000325">
    <property type="protein sequence ID" value="MBR7838753.1"/>
    <property type="molecule type" value="Genomic_DNA"/>
</dbReference>
<evidence type="ECO:0000256" key="1">
    <source>
        <dbReference type="SAM" id="MobiDB-lite"/>
    </source>
</evidence>
<dbReference type="Proteomes" id="UP000675781">
    <property type="component" value="Unassembled WGS sequence"/>
</dbReference>
<evidence type="ECO:0008006" key="4">
    <source>
        <dbReference type="Google" id="ProtNLM"/>
    </source>
</evidence>
<accession>A0A941IV81</accession>
<protein>
    <recommendedName>
        <fullName evidence="4">ABC transporter ATP-binding protein</fullName>
    </recommendedName>
</protein>
<comment type="caution">
    <text evidence="2">The sequence shown here is derived from an EMBL/GenBank/DDBJ whole genome shotgun (WGS) entry which is preliminary data.</text>
</comment>
<dbReference type="AlphaFoldDB" id="A0A941IV81"/>